<evidence type="ECO:0000256" key="1">
    <source>
        <dbReference type="SAM" id="Phobius"/>
    </source>
</evidence>
<evidence type="ECO:0000313" key="3">
    <source>
        <dbReference type="Proteomes" id="UP000292274"/>
    </source>
</evidence>
<keyword evidence="3" id="KW-1185">Reference proteome</keyword>
<dbReference type="Proteomes" id="UP000292274">
    <property type="component" value="Unassembled WGS sequence"/>
</dbReference>
<keyword evidence="1" id="KW-0472">Membrane</keyword>
<gene>
    <name evidence="2" type="ORF">E0H26_12720</name>
</gene>
<proteinExistence type="predicted"/>
<name>A0A4R0GNV2_9ACTN</name>
<feature type="transmembrane region" description="Helical" evidence="1">
    <location>
        <begin position="40"/>
        <end position="61"/>
    </location>
</feature>
<dbReference type="OrthoDB" id="3690121at2"/>
<evidence type="ECO:0000313" key="2">
    <source>
        <dbReference type="EMBL" id="TCB97148.1"/>
    </source>
</evidence>
<dbReference type="EMBL" id="SJJR01000007">
    <property type="protein sequence ID" value="TCB97148.1"/>
    <property type="molecule type" value="Genomic_DNA"/>
</dbReference>
<dbReference type="AlphaFoldDB" id="A0A4R0GNV2"/>
<reference evidence="2 3" key="1">
    <citation type="submission" date="2019-02" db="EMBL/GenBank/DDBJ databases">
        <title>Jishengella sp. nov., isolated from a root of Zingiber montanum.</title>
        <authorList>
            <person name="Kuncharoen N."/>
            <person name="Kudo T."/>
            <person name="Masahiro Y."/>
            <person name="Ohkuma M."/>
            <person name="Tanasupawat S."/>
        </authorList>
    </citation>
    <scope>NUCLEOTIDE SEQUENCE [LARGE SCALE GENOMIC DNA]</scope>
    <source>
        <strain evidence="2 3">PLAI 1-1</strain>
    </source>
</reference>
<keyword evidence="1" id="KW-0812">Transmembrane</keyword>
<protein>
    <submittedName>
        <fullName evidence="2">Uncharacterized protein</fullName>
    </submittedName>
</protein>
<sequence length="243" mass="26003">MNETDRLRAAIRATEPEGWGQFDVEAIMREGRRLRYRRRAVAGAGVMLSVAVAAVGVLVVLRQPGPVEPGVPPVVTATATTPGAGSTVDPTGPPEKPALGEVLGTGIWYGGDERVFYFVPVEVPRAAGVTIGLVAGRRSPDGRLTADFLLNDFEGSDRRPGFHQIGYEPSAVVVPADPVPTFGYFVGPAARIVGSVGKRPVAAQLSRWSEDSDVVIFWFHPKSLPPGQRLDGILAWDAQDRQL</sequence>
<dbReference type="RefSeq" id="WP_131303817.1">
    <property type="nucleotide sequence ID" value="NZ_SJJR01000007.1"/>
</dbReference>
<accession>A0A4R0GNV2</accession>
<comment type="caution">
    <text evidence="2">The sequence shown here is derived from an EMBL/GenBank/DDBJ whole genome shotgun (WGS) entry which is preliminary data.</text>
</comment>
<organism evidence="2 3">
    <name type="scientific">Micromonospora zingiberis</name>
    <dbReference type="NCBI Taxonomy" id="2053011"/>
    <lineage>
        <taxon>Bacteria</taxon>
        <taxon>Bacillati</taxon>
        <taxon>Actinomycetota</taxon>
        <taxon>Actinomycetes</taxon>
        <taxon>Micromonosporales</taxon>
        <taxon>Micromonosporaceae</taxon>
        <taxon>Micromonospora</taxon>
    </lineage>
</organism>
<keyword evidence="1" id="KW-1133">Transmembrane helix</keyword>